<name>A0A9P4M313_9PEZI</name>
<feature type="compositionally biased region" description="Polar residues" evidence="1">
    <location>
        <begin position="310"/>
        <end position="319"/>
    </location>
</feature>
<dbReference type="AlphaFoldDB" id="A0A9P4M313"/>
<feature type="compositionally biased region" description="Polar residues" evidence="1">
    <location>
        <begin position="415"/>
        <end position="425"/>
    </location>
</feature>
<dbReference type="Proteomes" id="UP000799772">
    <property type="component" value="Unassembled WGS sequence"/>
</dbReference>
<dbReference type="EMBL" id="ML978132">
    <property type="protein sequence ID" value="KAF2095203.1"/>
    <property type="molecule type" value="Genomic_DNA"/>
</dbReference>
<reference evidence="2" key="1">
    <citation type="journal article" date="2020" name="Stud. Mycol.">
        <title>101 Dothideomycetes genomes: a test case for predicting lifestyles and emergence of pathogens.</title>
        <authorList>
            <person name="Haridas S."/>
            <person name="Albert R."/>
            <person name="Binder M."/>
            <person name="Bloem J."/>
            <person name="Labutti K."/>
            <person name="Salamov A."/>
            <person name="Andreopoulos B."/>
            <person name="Baker S."/>
            <person name="Barry K."/>
            <person name="Bills G."/>
            <person name="Bluhm B."/>
            <person name="Cannon C."/>
            <person name="Castanera R."/>
            <person name="Culley D."/>
            <person name="Daum C."/>
            <person name="Ezra D."/>
            <person name="Gonzalez J."/>
            <person name="Henrissat B."/>
            <person name="Kuo A."/>
            <person name="Liang C."/>
            <person name="Lipzen A."/>
            <person name="Lutzoni F."/>
            <person name="Magnuson J."/>
            <person name="Mondo S."/>
            <person name="Nolan M."/>
            <person name="Ohm R."/>
            <person name="Pangilinan J."/>
            <person name="Park H.-J."/>
            <person name="Ramirez L."/>
            <person name="Alfaro M."/>
            <person name="Sun H."/>
            <person name="Tritt A."/>
            <person name="Yoshinaga Y."/>
            <person name="Zwiers L.-H."/>
            <person name="Turgeon B."/>
            <person name="Goodwin S."/>
            <person name="Spatafora J."/>
            <person name="Crous P."/>
            <person name="Grigoriev I."/>
        </authorList>
    </citation>
    <scope>NUCLEOTIDE SEQUENCE</scope>
    <source>
        <strain evidence="2">CBS 133067</strain>
    </source>
</reference>
<comment type="caution">
    <text evidence="2">The sequence shown here is derived from an EMBL/GenBank/DDBJ whole genome shotgun (WGS) entry which is preliminary data.</text>
</comment>
<evidence type="ECO:0000313" key="2">
    <source>
        <dbReference type="EMBL" id="KAF2095203.1"/>
    </source>
</evidence>
<evidence type="ECO:0000313" key="3">
    <source>
        <dbReference type="Proteomes" id="UP000799772"/>
    </source>
</evidence>
<feature type="region of interest" description="Disordered" evidence="1">
    <location>
        <begin position="1"/>
        <end position="34"/>
    </location>
</feature>
<feature type="compositionally biased region" description="Basic and acidic residues" evidence="1">
    <location>
        <begin position="330"/>
        <end position="347"/>
    </location>
</feature>
<feature type="compositionally biased region" description="Polar residues" evidence="1">
    <location>
        <begin position="385"/>
        <end position="396"/>
    </location>
</feature>
<keyword evidence="3" id="KW-1185">Reference proteome</keyword>
<sequence length="477" mass="52877">MPKDRKRQVQVSTGNGSSNKATDKANPRHAVSPLERAIETSHAGGPPVGPERGLVITYDLASTLGSDSVREGDGPTHIGSHDGGTIEEGQSISTGRQAQWRKAIQAVDRPFILHERTKPTSTCVLHIARPDLYVTEIHYEWHQCKKVFDSPRDLIQHLIDKHGFERPKDILKKLRGILLEPVRKQRRGLCLVCFAAFGDVGEDNSIYVHEQNHIDRSDKVPRDSELTSRKFNTMLNLFGNREQTLEVLYVEYTWMRPSELAVAGEDVTDHRMTEAPATPNTRSIRRGSRDTQSTGIVRKDPRRVARRTRGNSSASSANQLLGVPPGDSRASIDGRTSHSEQFVEVRRSGSFLEPTPIGLPRQSRDDAPSVSMSHMDDETRFRTRTPASDTIQSTDSYVYEDPGSSPLRAPYYGQLSESTPSSFSHASPGFPAFSSAPAEAQPGADIHGVEEMEVNYSMQYEGPGIVHEMKSSDENTP</sequence>
<protein>
    <submittedName>
        <fullName evidence="2">Uncharacterized protein</fullName>
    </submittedName>
</protein>
<proteinExistence type="predicted"/>
<feature type="region of interest" description="Disordered" evidence="1">
    <location>
        <begin position="265"/>
        <end position="450"/>
    </location>
</feature>
<feature type="compositionally biased region" description="Polar residues" evidence="1">
    <location>
        <begin position="9"/>
        <end position="20"/>
    </location>
</feature>
<accession>A0A9P4M313</accession>
<evidence type="ECO:0000256" key="1">
    <source>
        <dbReference type="SAM" id="MobiDB-lite"/>
    </source>
</evidence>
<organism evidence="2 3">
    <name type="scientific">Rhizodiscina lignyota</name>
    <dbReference type="NCBI Taxonomy" id="1504668"/>
    <lineage>
        <taxon>Eukaryota</taxon>
        <taxon>Fungi</taxon>
        <taxon>Dikarya</taxon>
        <taxon>Ascomycota</taxon>
        <taxon>Pezizomycotina</taxon>
        <taxon>Dothideomycetes</taxon>
        <taxon>Pleosporomycetidae</taxon>
        <taxon>Aulographales</taxon>
        <taxon>Rhizodiscinaceae</taxon>
        <taxon>Rhizodiscina</taxon>
    </lineage>
</organism>
<gene>
    <name evidence="2" type="ORF">NA57DRAFT_79691</name>
</gene>